<dbReference type="OrthoDB" id="445127at2"/>
<dbReference type="InterPro" id="IPR011109">
    <property type="entry name" value="DNA_bind_recombinase_dom"/>
</dbReference>
<feature type="domain" description="Recombinase" evidence="2">
    <location>
        <begin position="130"/>
        <end position="230"/>
    </location>
</feature>
<dbReference type="InterPro" id="IPR050639">
    <property type="entry name" value="SSR_resolvase"/>
</dbReference>
<dbReference type="PROSITE" id="PS51737">
    <property type="entry name" value="RECOMBINASE_DNA_BIND"/>
    <property type="match status" value="1"/>
</dbReference>
<dbReference type="KEGG" id="glt:GlitD10_0595"/>
<evidence type="ECO:0000313" key="4">
    <source>
        <dbReference type="Proteomes" id="UP000180235"/>
    </source>
</evidence>
<dbReference type="Pfam" id="PF07508">
    <property type="entry name" value="Recombinase"/>
    <property type="match status" value="1"/>
</dbReference>
<dbReference type="PANTHER" id="PTHR30461:SF26">
    <property type="entry name" value="RESOLVASE HOMOLOG YNEB"/>
    <property type="match status" value="1"/>
</dbReference>
<name>A0A1J0AAH7_9CYAN</name>
<dbReference type="GO" id="GO:0003677">
    <property type="term" value="F:DNA binding"/>
    <property type="evidence" value="ECO:0007669"/>
    <property type="project" value="InterPro"/>
</dbReference>
<evidence type="ECO:0000256" key="1">
    <source>
        <dbReference type="ARBA" id="ARBA00009913"/>
    </source>
</evidence>
<dbReference type="GO" id="GO:0000150">
    <property type="term" value="F:DNA strand exchange activity"/>
    <property type="evidence" value="ECO:0007669"/>
    <property type="project" value="InterPro"/>
</dbReference>
<dbReference type="Gene3D" id="3.90.1750.20">
    <property type="entry name" value="Putative Large Serine Recombinase, Chain B, Domain 2"/>
    <property type="match status" value="1"/>
</dbReference>
<evidence type="ECO:0000259" key="2">
    <source>
        <dbReference type="PROSITE" id="PS51737"/>
    </source>
</evidence>
<sequence length="436" mass="50508">MDAPSLRYDYGHPLLDRERLRQMDWESAEPLWLDTTPLRPQLHCLIQQYKNRPGTRVLVPAWDRLGDSLSAIYQSHHALQQAGITLVVAQGNTLDWEQVNHIKKYLQKRYITLGHIIAQGKHRPPPGRVPYGYQWGETGYLPDPKTEPVVRAFFEHFLLYGSVQAAVTLLKENYHKYITPTTGIRWLSAPVYRGHTQTKHQPLQRHTHPALLSPEEAAQIDRIRQRNRKVSRRSASAPHALAGLVRCAQCQQTWRVNSVYLKYKQNTYRYLVPGACPLRPTCAGVPYEPFWLAVLQHLCPQLTQLFEQPLPFGAIKQGLQSQIHQKQQILSQLDELKHQGILDELTTQMRAVTLQTELNQIQNQLAQLPPVNLQEIARTASLPAFWLDLSPVEQRVYLREFLHHIKIQPQGHQYQVCLVFNPPLQQQPKFWFDRKP</sequence>
<dbReference type="STRING" id="1188229.GlitD10_0595"/>
<dbReference type="SUPFAM" id="SSF53041">
    <property type="entry name" value="Resolvase-like"/>
    <property type="match status" value="1"/>
</dbReference>
<keyword evidence="4" id="KW-1185">Reference proteome</keyword>
<proteinExistence type="inferred from homology"/>
<dbReference type="InterPro" id="IPR038109">
    <property type="entry name" value="DNA_bind_recomb_sf"/>
</dbReference>
<gene>
    <name evidence="3" type="ORF">GlitD10_0595</name>
</gene>
<dbReference type="InterPro" id="IPR036162">
    <property type="entry name" value="Resolvase-like_N_sf"/>
</dbReference>
<dbReference type="Pfam" id="PF00239">
    <property type="entry name" value="Resolvase"/>
    <property type="match status" value="1"/>
</dbReference>
<dbReference type="Proteomes" id="UP000180235">
    <property type="component" value="Chromosome"/>
</dbReference>
<dbReference type="EMBL" id="CP017675">
    <property type="protein sequence ID" value="APB32909.1"/>
    <property type="molecule type" value="Genomic_DNA"/>
</dbReference>
<dbReference type="AlphaFoldDB" id="A0A1J0AAH7"/>
<organism evidence="3 4">
    <name type="scientific">Gloeomargarita lithophora Alchichica-D10</name>
    <dbReference type="NCBI Taxonomy" id="1188229"/>
    <lineage>
        <taxon>Bacteria</taxon>
        <taxon>Bacillati</taxon>
        <taxon>Cyanobacteriota</taxon>
        <taxon>Cyanophyceae</taxon>
        <taxon>Gloeomargaritales</taxon>
        <taxon>Gloeomargaritaceae</taxon>
        <taxon>Gloeomargarita</taxon>
    </lineage>
</organism>
<accession>A0A1J0AAH7</accession>
<comment type="similarity">
    <text evidence="1">Belongs to the site-specific recombinase resolvase family.</text>
</comment>
<dbReference type="PANTHER" id="PTHR30461">
    <property type="entry name" value="DNA-INVERTASE FROM LAMBDOID PROPHAGE"/>
    <property type="match status" value="1"/>
</dbReference>
<reference evidence="3 4" key="1">
    <citation type="submission" date="2016-10" db="EMBL/GenBank/DDBJ databases">
        <title>Description of Gloeomargarita lithophora gen. nov., sp. nov., a thylakoid-bearing basal-branching cyanobacterium with intracellular carbonates, and proposal for Gloeomargaritales ord. nov.</title>
        <authorList>
            <person name="Moreira D."/>
            <person name="Tavera R."/>
            <person name="Benzerara K."/>
            <person name="Skouri-Panet F."/>
            <person name="Couradeau E."/>
            <person name="Gerard E."/>
            <person name="Loussert C."/>
            <person name="Novelo E."/>
            <person name="Zivanovic Y."/>
            <person name="Lopez-Garcia P."/>
        </authorList>
    </citation>
    <scope>NUCLEOTIDE SEQUENCE [LARGE SCALE GENOMIC DNA]</scope>
    <source>
        <strain evidence="3 4">D10</strain>
    </source>
</reference>
<evidence type="ECO:0000313" key="3">
    <source>
        <dbReference type="EMBL" id="APB32909.1"/>
    </source>
</evidence>
<dbReference type="RefSeq" id="WP_071453584.1">
    <property type="nucleotide sequence ID" value="NZ_CP017675.1"/>
</dbReference>
<protein>
    <submittedName>
        <fullName evidence="3">Site-specific recombinase, DNA invertase Pin homologs</fullName>
    </submittedName>
</protein>
<dbReference type="InterPro" id="IPR006119">
    <property type="entry name" value="Resolv_N"/>
</dbReference>